<evidence type="ECO:0000259" key="2">
    <source>
        <dbReference type="Pfam" id="PF04471"/>
    </source>
</evidence>
<keyword evidence="3" id="KW-0378">Hydrolase</keyword>
<accession>A0A1Y4QN48</accession>
<name>A0A1Y4QN48_9FIRM</name>
<reference evidence="4" key="1">
    <citation type="submission" date="2017-04" db="EMBL/GenBank/DDBJ databases">
        <title>Function of individual gut microbiota members based on whole genome sequencing of pure cultures obtained from chicken caecum.</title>
        <authorList>
            <person name="Medvecky M."/>
            <person name="Cejkova D."/>
            <person name="Polansky O."/>
            <person name="Karasova D."/>
            <person name="Kubasova T."/>
            <person name="Cizek A."/>
            <person name="Rychlik I."/>
        </authorList>
    </citation>
    <scope>NUCLEOTIDE SEQUENCE [LARGE SCALE GENOMIC DNA]</scope>
    <source>
        <strain evidence="4">An149</strain>
    </source>
</reference>
<dbReference type="PANTHER" id="PTHR30015:SF6">
    <property type="entry name" value="SLL1429 PROTEIN"/>
    <property type="match status" value="1"/>
</dbReference>
<dbReference type="PANTHER" id="PTHR30015">
    <property type="entry name" value="MRR RESTRICTION SYSTEM PROTEIN"/>
    <property type="match status" value="1"/>
</dbReference>
<gene>
    <name evidence="3" type="ORF">B5E91_03855</name>
</gene>
<sequence length="231" mass="27024">MKLLFVWLINTIIVLPFKVIRLVIKIIYQVIKNIYFNNLNLDYINNLDGYQFEAFTKTLLEKNGFKDVRISKSSNDYGIDILAKKDNYTYAIQCKRYNKPVGIKAIQEAIAGCVYYQCDIPVVFTNSTFSKAAINLANINDVELWDHDMLCYFLKKSKLLSKNIPFYYPIISLLITILLCYVYFIYNQLLIILLISIFIFISILIKMINNKKKTLFITTKPKIHDYSDTIN</sequence>
<organism evidence="3 4">
    <name type="scientific">Thomasclavelia spiroformis</name>
    <dbReference type="NCBI Taxonomy" id="29348"/>
    <lineage>
        <taxon>Bacteria</taxon>
        <taxon>Bacillati</taxon>
        <taxon>Bacillota</taxon>
        <taxon>Erysipelotrichia</taxon>
        <taxon>Erysipelotrichales</taxon>
        <taxon>Coprobacillaceae</taxon>
        <taxon>Thomasclavelia</taxon>
    </lineage>
</organism>
<keyword evidence="3" id="KW-0255">Endonuclease</keyword>
<comment type="caution">
    <text evidence="3">The sequence shown here is derived from an EMBL/GenBank/DDBJ whole genome shotgun (WGS) entry which is preliminary data.</text>
</comment>
<evidence type="ECO:0000256" key="1">
    <source>
        <dbReference type="SAM" id="Phobius"/>
    </source>
</evidence>
<dbReference type="Gene3D" id="3.40.1350.10">
    <property type="match status" value="1"/>
</dbReference>
<dbReference type="GO" id="GO:0003677">
    <property type="term" value="F:DNA binding"/>
    <property type="evidence" value="ECO:0007669"/>
    <property type="project" value="InterPro"/>
</dbReference>
<evidence type="ECO:0000313" key="3">
    <source>
        <dbReference type="EMBL" id="OUQ05952.1"/>
    </source>
</evidence>
<keyword evidence="1" id="KW-1133">Transmembrane helix</keyword>
<keyword evidence="1" id="KW-0472">Membrane</keyword>
<proteinExistence type="predicted"/>
<dbReference type="InterPro" id="IPR007560">
    <property type="entry name" value="Restrct_endonuc_IV_Mrr"/>
</dbReference>
<keyword evidence="1" id="KW-0812">Transmembrane</keyword>
<dbReference type="RefSeq" id="WP_087255181.1">
    <property type="nucleotide sequence ID" value="NZ_JAGZOQ010000001.1"/>
</dbReference>
<dbReference type="AlphaFoldDB" id="A0A1Y4QN48"/>
<protein>
    <submittedName>
        <fullName evidence="3">Restriction endonuclease</fullName>
    </submittedName>
</protein>
<feature type="transmembrane region" description="Helical" evidence="1">
    <location>
        <begin position="6"/>
        <end position="24"/>
    </location>
</feature>
<feature type="transmembrane region" description="Helical" evidence="1">
    <location>
        <begin position="190"/>
        <end position="208"/>
    </location>
</feature>
<dbReference type="SUPFAM" id="SSF52980">
    <property type="entry name" value="Restriction endonuclease-like"/>
    <property type="match status" value="1"/>
</dbReference>
<dbReference type="GO" id="GO:0009307">
    <property type="term" value="P:DNA restriction-modification system"/>
    <property type="evidence" value="ECO:0007669"/>
    <property type="project" value="InterPro"/>
</dbReference>
<dbReference type="InterPro" id="IPR052906">
    <property type="entry name" value="Type_IV_Methyl-Rstrct_Enzyme"/>
</dbReference>
<dbReference type="GO" id="GO:0015666">
    <property type="term" value="F:restriction endodeoxyribonuclease activity"/>
    <property type="evidence" value="ECO:0007669"/>
    <property type="project" value="TreeGrafter"/>
</dbReference>
<dbReference type="Proteomes" id="UP000196258">
    <property type="component" value="Unassembled WGS sequence"/>
</dbReference>
<dbReference type="EMBL" id="NFLB01000003">
    <property type="protein sequence ID" value="OUQ05952.1"/>
    <property type="molecule type" value="Genomic_DNA"/>
</dbReference>
<feature type="domain" description="Restriction endonuclease type IV Mrr" evidence="2">
    <location>
        <begin position="45"/>
        <end position="153"/>
    </location>
</feature>
<dbReference type="InterPro" id="IPR011856">
    <property type="entry name" value="tRNA_endonuc-like_dom_sf"/>
</dbReference>
<evidence type="ECO:0000313" key="4">
    <source>
        <dbReference type="Proteomes" id="UP000196258"/>
    </source>
</evidence>
<dbReference type="InterPro" id="IPR011335">
    <property type="entry name" value="Restrct_endonuc-II-like"/>
</dbReference>
<keyword evidence="3" id="KW-0540">Nuclease</keyword>
<dbReference type="Pfam" id="PF04471">
    <property type="entry name" value="Mrr_cat"/>
    <property type="match status" value="1"/>
</dbReference>
<feature type="transmembrane region" description="Helical" evidence="1">
    <location>
        <begin position="166"/>
        <end position="184"/>
    </location>
</feature>